<proteinExistence type="predicted"/>
<accession>A0A1I0V3D9</accession>
<gene>
    <name evidence="2" type="ORF">SAMN05421688_0232</name>
</gene>
<dbReference type="AlphaFoldDB" id="A0A1I0V3D9"/>
<organism evidence="2 3">
    <name type="scientific">Poseidonocella pacifica</name>
    <dbReference type="NCBI Taxonomy" id="871651"/>
    <lineage>
        <taxon>Bacteria</taxon>
        <taxon>Pseudomonadati</taxon>
        <taxon>Pseudomonadota</taxon>
        <taxon>Alphaproteobacteria</taxon>
        <taxon>Rhodobacterales</taxon>
        <taxon>Roseobacteraceae</taxon>
        <taxon>Poseidonocella</taxon>
    </lineage>
</organism>
<name>A0A1I0V3D9_9RHOB</name>
<keyword evidence="1" id="KW-0732">Signal</keyword>
<evidence type="ECO:0000313" key="3">
    <source>
        <dbReference type="Proteomes" id="UP000198796"/>
    </source>
</evidence>
<dbReference type="RefSeq" id="WP_092059794.1">
    <property type="nucleotide sequence ID" value="NZ_FOJU01000001.1"/>
</dbReference>
<dbReference type="Proteomes" id="UP000198796">
    <property type="component" value="Unassembled WGS sequence"/>
</dbReference>
<evidence type="ECO:0008006" key="4">
    <source>
        <dbReference type="Google" id="ProtNLM"/>
    </source>
</evidence>
<feature type="chain" id="PRO_5011698296" description="Beta-barrel assembly machine subunit BamF" evidence="1">
    <location>
        <begin position="17"/>
        <end position="92"/>
    </location>
</feature>
<protein>
    <recommendedName>
        <fullName evidence="4">Beta-barrel assembly machine subunit BamF</fullName>
    </recommendedName>
</protein>
<keyword evidence="3" id="KW-1185">Reference proteome</keyword>
<evidence type="ECO:0000313" key="2">
    <source>
        <dbReference type="EMBL" id="SFA70567.1"/>
    </source>
</evidence>
<evidence type="ECO:0000256" key="1">
    <source>
        <dbReference type="SAM" id="SignalP"/>
    </source>
</evidence>
<reference evidence="2 3" key="1">
    <citation type="submission" date="2016-10" db="EMBL/GenBank/DDBJ databases">
        <authorList>
            <person name="de Groot N.N."/>
        </authorList>
    </citation>
    <scope>NUCLEOTIDE SEQUENCE [LARGE SCALE GENOMIC DNA]</scope>
    <source>
        <strain evidence="2 3">DSM 29316</strain>
    </source>
</reference>
<dbReference type="EMBL" id="FOJU01000001">
    <property type="protein sequence ID" value="SFA70567.1"/>
    <property type="molecule type" value="Genomic_DNA"/>
</dbReference>
<sequence>MRCLLLAACLALGACANVPELDARIGPDVASAPYPDLLPLDQLLTGTPASEPEAERESLAARRAALEARAGALRGPVIDTPTRDRLSTAVQP</sequence>
<dbReference type="STRING" id="871651.SAMN05421688_0232"/>
<dbReference type="PROSITE" id="PS51257">
    <property type="entry name" value="PROKAR_LIPOPROTEIN"/>
    <property type="match status" value="1"/>
</dbReference>
<feature type="signal peptide" evidence="1">
    <location>
        <begin position="1"/>
        <end position="16"/>
    </location>
</feature>